<evidence type="ECO:0000259" key="6">
    <source>
        <dbReference type="Pfam" id="PF04389"/>
    </source>
</evidence>
<proteinExistence type="inferred from homology"/>
<dbReference type="InterPro" id="IPR007484">
    <property type="entry name" value="Peptidase_M28"/>
</dbReference>
<organism evidence="7 8">
    <name type="scientific">Choanephora cucurbitarum</name>
    <dbReference type="NCBI Taxonomy" id="101091"/>
    <lineage>
        <taxon>Eukaryota</taxon>
        <taxon>Fungi</taxon>
        <taxon>Fungi incertae sedis</taxon>
        <taxon>Mucoromycota</taxon>
        <taxon>Mucoromycotina</taxon>
        <taxon>Mucoromycetes</taxon>
        <taxon>Mucorales</taxon>
        <taxon>Mucorineae</taxon>
        <taxon>Choanephoraceae</taxon>
        <taxon>Choanephoroideae</taxon>
        <taxon>Choanephora</taxon>
    </lineage>
</organism>
<evidence type="ECO:0000256" key="3">
    <source>
        <dbReference type="SAM" id="Phobius"/>
    </source>
</evidence>
<dbReference type="GO" id="GO:0004180">
    <property type="term" value="F:carboxypeptidase activity"/>
    <property type="evidence" value="ECO:0007669"/>
    <property type="project" value="UniProtKB-KW"/>
</dbReference>
<dbReference type="FunCoup" id="A0A1C7NN32">
    <property type="interactions" value="48"/>
</dbReference>
<evidence type="ECO:0000256" key="2">
    <source>
        <dbReference type="SAM" id="MobiDB-lite"/>
    </source>
</evidence>
<keyword evidence="7" id="KW-0645">Protease</keyword>
<keyword evidence="7" id="KW-0121">Carboxypeptidase</keyword>
<dbReference type="AlphaFoldDB" id="A0A1C7NN32"/>
<dbReference type="Pfam" id="PF04253">
    <property type="entry name" value="TFR_dimer"/>
    <property type="match status" value="1"/>
</dbReference>
<dbReference type="InterPro" id="IPR046450">
    <property type="entry name" value="PA_dom_sf"/>
</dbReference>
<evidence type="ECO:0000313" key="8">
    <source>
        <dbReference type="Proteomes" id="UP000093000"/>
    </source>
</evidence>
<feature type="transmembrane region" description="Helical" evidence="3">
    <location>
        <begin position="63"/>
        <end position="87"/>
    </location>
</feature>
<evidence type="ECO:0000259" key="4">
    <source>
        <dbReference type="Pfam" id="PF02225"/>
    </source>
</evidence>
<dbReference type="OrthoDB" id="10013407at2759"/>
<dbReference type="Gene3D" id="3.50.30.30">
    <property type="match status" value="1"/>
</dbReference>
<dbReference type="SUPFAM" id="SSF52025">
    <property type="entry name" value="PA domain"/>
    <property type="match status" value="1"/>
</dbReference>
<protein>
    <submittedName>
        <fullName evidence="7">Glutamate carboxypeptidase 2</fullName>
    </submittedName>
</protein>
<dbReference type="CDD" id="cd02121">
    <property type="entry name" value="PA_GCPII_like"/>
    <property type="match status" value="1"/>
</dbReference>
<keyword evidence="7" id="KW-0378">Hydrolase</keyword>
<dbReference type="Pfam" id="PF04389">
    <property type="entry name" value="Peptidase_M28"/>
    <property type="match status" value="1"/>
</dbReference>
<dbReference type="InterPro" id="IPR007365">
    <property type="entry name" value="TFR-like_dimer_dom"/>
</dbReference>
<evidence type="ECO:0000256" key="1">
    <source>
        <dbReference type="ARBA" id="ARBA00005634"/>
    </source>
</evidence>
<dbReference type="PANTHER" id="PTHR10404:SF46">
    <property type="entry name" value="VACUOLAR PROTEIN SORTING-ASSOCIATED PROTEIN 70"/>
    <property type="match status" value="1"/>
</dbReference>
<dbReference type="STRING" id="101091.A0A1C7NN32"/>
<keyword evidence="3" id="KW-0472">Membrane</keyword>
<feature type="domain" description="Peptidase M28" evidence="6">
    <location>
        <begin position="404"/>
        <end position="596"/>
    </location>
</feature>
<evidence type="ECO:0000313" key="7">
    <source>
        <dbReference type="EMBL" id="OBZ90418.1"/>
    </source>
</evidence>
<accession>A0A1C7NN32</accession>
<dbReference type="InterPro" id="IPR036757">
    <property type="entry name" value="TFR-like_dimer_dom_sf"/>
</dbReference>
<dbReference type="PANTHER" id="PTHR10404">
    <property type="entry name" value="N-ACETYLATED-ALPHA-LINKED ACIDIC DIPEPTIDASE"/>
    <property type="match status" value="1"/>
</dbReference>
<comment type="similarity">
    <text evidence="1">Belongs to the peptidase M28 family. M28B subfamily.</text>
</comment>
<dbReference type="InterPro" id="IPR039373">
    <property type="entry name" value="Peptidase_M28B"/>
</dbReference>
<keyword evidence="8" id="KW-1185">Reference proteome</keyword>
<feature type="domain" description="PA" evidence="4">
    <location>
        <begin position="217"/>
        <end position="309"/>
    </location>
</feature>
<dbReference type="Gene3D" id="3.40.630.10">
    <property type="entry name" value="Zn peptidases"/>
    <property type="match status" value="1"/>
</dbReference>
<dbReference type="Pfam" id="PF02225">
    <property type="entry name" value="PA"/>
    <property type="match status" value="1"/>
</dbReference>
<dbReference type="FunFam" id="3.50.30.30:FF:000008">
    <property type="entry name" value="Glutamate carboxypeptidase 2"/>
    <property type="match status" value="1"/>
</dbReference>
<gene>
    <name evidence="7" type="primary">Folh1_2</name>
    <name evidence="7" type="ORF">A0J61_01532</name>
</gene>
<dbReference type="SUPFAM" id="SSF47672">
    <property type="entry name" value="Transferrin receptor-like dimerisation domain"/>
    <property type="match status" value="1"/>
</dbReference>
<dbReference type="FunFam" id="3.40.630.10:FF:000101">
    <property type="entry name" value="N-acetylated alpha-linked acidic dipeptidase like 1"/>
    <property type="match status" value="1"/>
</dbReference>
<dbReference type="SUPFAM" id="SSF53187">
    <property type="entry name" value="Zn-dependent exopeptidases"/>
    <property type="match status" value="1"/>
</dbReference>
<dbReference type="EMBL" id="LUGH01000050">
    <property type="protein sequence ID" value="OBZ90418.1"/>
    <property type="molecule type" value="Genomic_DNA"/>
</dbReference>
<dbReference type="CDD" id="cd08022">
    <property type="entry name" value="M28_PSMA_like"/>
    <property type="match status" value="1"/>
</dbReference>
<feature type="region of interest" description="Disordered" evidence="2">
    <location>
        <begin position="280"/>
        <end position="305"/>
    </location>
</feature>
<dbReference type="Proteomes" id="UP000093000">
    <property type="component" value="Unassembled WGS sequence"/>
</dbReference>
<dbReference type="InterPro" id="IPR003137">
    <property type="entry name" value="PA_domain"/>
</dbReference>
<dbReference type="InParanoid" id="A0A1C7NN32"/>
<sequence length="783" mass="88155">MASEGYRSIPQEGSEPNVNRVKPYAYLSKLKEWLIGHDPSENVSILNRQRMTLEPPRKSPARIIFQIVSLVALFVLVLAVLLFSYGIGEQQSQFPTRKLSSAEQMMLDLPSAKRLKGYLKHYTSEPHIAGSPNDKHLAEWTQQKMNEFGIPNTKIETYWPLLSHPVSRRLAIVSGPEDLRYVAKLKEDRIPGDEFTENSDVVPLFHGFSKNGTAKGHVIYANYGRLEDFQFLVDQEIQVNGSIALVRYGETMRGLQVKAAQQYGCVGVLIYSDPIEDGPLNRNENLNPSKSYPDGPWRPPSSVQRGSVSSINVYPGDPLTPGIPATQNATRLKMEEVTIFPDIPSLPLSWEDALPLLKATQGHGVFHEFDWAGGSTEVDYFSGPTEGLVEMENIVSYNITPVWNTIGRIEGSVEPERAIIIGNHRDAWIYGAVDPNSGSTVLLEIARVLGQMLQTGWRPKRTIILASWDAEEYGLIGSTEWVEENKEWLSKSGAVYVNCDSGISGPYIEVAATPSLRQLMYEVSSMVTHPLTGKSVYEAWGKRTNDTGVPSIHPFIDIIGSGSDYTAFFEHIGISSIDVKFKGDYGVYHSIYDNFNWMQRYGDPEFKYHQMATQVIGLLVLRLADDLILPIHPLEYANELQKYVHQLYKYAAPHTFPSLKKAVNALVKEATAFEESLKQIQIKLKHFIDGTDADQKLSSKWAKRVEKMNQRLTMFERGFIDEDGVKGREWYKHLVYAPGLWTGYSGQFFPTIIEAHDAKDRRSAREAESRVTQAFRRAQNALA</sequence>
<evidence type="ECO:0000259" key="5">
    <source>
        <dbReference type="Pfam" id="PF04253"/>
    </source>
</evidence>
<comment type="caution">
    <text evidence="7">The sequence shown here is derived from an EMBL/GenBank/DDBJ whole genome shotgun (WGS) entry which is preliminary data.</text>
</comment>
<reference evidence="7 8" key="1">
    <citation type="submission" date="2016-03" db="EMBL/GenBank/DDBJ databases">
        <title>Choanephora cucurbitarum.</title>
        <authorList>
            <person name="Min B."/>
            <person name="Park H."/>
            <person name="Park J.-H."/>
            <person name="Shin H.-D."/>
            <person name="Choi I.-G."/>
        </authorList>
    </citation>
    <scope>NUCLEOTIDE SEQUENCE [LARGE SCALE GENOMIC DNA]</scope>
    <source>
        <strain evidence="7 8">KUS-F28377</strain>
    </source>
</reference>
<keyword evidence="3" id="KW-0812">Transmembrane</keyword>
<name>A0A1C7NN32_9FUNG</name>
<feature type="domain" description="Transferrin receptor-like dimerisation" evidence="5">
    <location>
        <begin position="655"/>
        <end position="782"/>
    </location>
</feature>
<dbReference type="Gene3D" id="1.20.930.40">
    <property type="entry name" value="Transferrin receptor-like, dimerisation domain"/>
    <property type="match status" value="1"/>
</dbReference>
<keyword evidence="3" id="KW-1133">Transmembrane helix</keyword>